<protein>
    <recommendedName>
        <fullName evidence="4">DUF3558 domain-containing protein</fullName>
    </recommendedName>
</protein>
<keyword evidence="3" id="KW-1185">Reference proteome</keyword>
<dbReference type="Proteomes" id="UP001183202">
    <property type="component" value="Unassembled WGS sequence"/>
</dbReference>
<evidence type="ECO:0000313" key="2">
    <source>
        <dbReference type="EMBL" id="MDT0350264.1"/>
    </source>
</evidence>
<proteinExistence type="predicted"/>
<keyword evidence="1" id="KW-0812">Transmembrane</keyword>
<evidence type="ECO:0000313" key="3">
    <source>
        <dbReference type="Proteomes" id="UP001183202"/>
    </source>
</evidence>
<name>A0ABU2NAI0_9PSEU</name>
<comment type="caution">
    <text evidence="2">The sequence shown here is derived from an EMBL/GenBank/DDBJ whole genome shotgun (WGS) entry which is preliminary data.</text>
</comment>
<evidence type="ECO:0008006" key="4">
    <source>
        <dbReference type="Google" id="ProtNLM"/>
    </source>
</evidence>
<sequence length="219" mass="22492">MSTQPQGPGWWQASDGRWYPPQPPQAAPYQQYTQQPAPAPRTRNRGCVVAVVVAVAFVLIGGGIGAYYVYRGVTAVTEVAGGAWPFGEAKCPAEQDVSSIVGSPVTLVASGNVVVAKGCSYFAVDKSTGADVQITTGAALVADEQFQSFASDAATQGATPEAIPVGERAEAFGGSGRSGAIAVVDSSLILVEVFNSGGTDIGDKKQEAITLLEQVIAAR</sequence>
<reference evidence="3" key="1">
    <citation type="submission" date="2023-07" db="EMBL/GenBank/DDBJ databases">
        <title>30 novel species of actinomycetes from the DSMZ collection.</title>
        <authorList>
            <person name="Nouioui I."/>
        </authorList>
    </citation>
    <scope>NUCLEOTIDE SEQUENCE [LARGE SCALE GENOMIC DNA]</scope>
    <source>
        <strain evidence="3">DSM 45834</strain>
    </source>
</reference>
<keyword evidence="1" id="KW-1133">Transmembrane helix</keyword>
<evidence type="ECO:0000256" key="1">
    <source>
        <dbReference type="SAM" id="Phobius"/>
    </source>
</evidence>
<dbReference type="EMBL" id="JAVREJ010000007">
    <property type="protein sequence ID" value="MDT0350264.1"/>
    <property type="molecule type" value="Genomic_DNA"/>
</dbReference>
<dbReference type="RefSeq" id="WP_311556299.1">
    <property type="nucleotide sequence ID" value="NZ_JAVREJ010000007.1"/>
</dbReference>
<feature type="transmembrane region" description="Helical" evidence="1">
    <location>
        <begin position="47"/>
        <end position="70"/>
    </location>
</feature>
<accession>A0ABU2NAI0</accession>
<keyword evidence="1" id="KW-0472">Membrane</keyword>
<gene>
    <name evidence="2" type="ORF">RM445_12095</name>
</gene>
<organism evidence="2 3">
    <name type="scientific">Pseudonocardia charpentierae</name>
    <dbReference type="NCBI Taxonomy" id="3075545"/>
    <lineage>
        <taxon>Bacteria</taxon>
        <taxon>Bacillati</taxon>
        <taxon>Actinomycetota</taxon>
        <taxon>Actinomycetes</taxon>
        <taxon>Pseudonocardiales</taxon>
        <taxon>Pseudonocardiaceae</taxon>
        <taxon>Pseudonocardia</taxon>
    </lineage>
</organism>